<sequence length="189" mass="21847">MPAVRRRRNFSQLGEFDRGRIVGLREAGKSFREIGAIMQRSRHRWSTANNTSSRPPSSTFNCKRPFCNFPIHVRSMRIRSFGLFSYHTRYLLLLTPAHTAHVARFSLYEFEAAGINILPWRSPDFSPIEHVDVMGRRLTQLRHPPQTLDALRHEVQLAWDAISQPDVDHLIRSMPRRVNGGLRGGHTHC</sequence>
<dbReference type="Proteomes" id="UP001168821">
    <property type="component" value="Unassembled WGS sequence"/>
</dbReference>
<proteinExistence type="predicted"/>
<reference evidence="1" key="1">
    <citation type="journal article" date="2023" name="G3 (Bethesda)">
        <title>Whole genome assemblies of Zophobas morio and Tenebrio molitor.</title>
        <authorList>
            <person name="Kaur S."/>
            <person name="Stinson S.A."/>
            <person name="diCenzo G.C."/>
        </authorList>
    </citation>
    <scope>NUCLEOTIDE SEQUENCE</scope>
    <source>
        <strain evidence="1">QUZm001</strain>
    </source>
</reference>
<dbReference type="EMBL" id="JALNTZ010000007">
    <property type="protein sequence ID" value="KAJ3646589.1"/>
    <property type="molecule type" value="Genomic_DNA"/>
</dbReference>
<comment type="caution">
    <text evidence="1">The sequence shown here is derived from an EMBL/GenBank/DDBJ whole genome shotgun (WGS) entry which is preliminary data.</text>
</comment>
<name>A0AA38I4I6_9CUCU</name>
<accession>A0AA38I4I6</accession>
<evidence type="ECO:0008006" key="3">
    <source>
        <dbReference type="Google" id="ProtNLM"/>
    </source>
</evidence>
<organism evidence="1 2">
    <name type="scientific">Zophobas morio</name>
    <dbReference type="NCBI Taxonomy" id="2755281"/>
    <lineage>
        <taxon>Eukaryota</taxon>
        <taxon>Metazoa</taxon>
        <taxon>Ecdysozoa</taxon>
        <taxon>Arthropoda</taxon>
        <taxon>Hexapoda</taxon>
        <taxon>Insecta</taxon>
        <taxon>Pterygota</taxon>
        <taxon>Neoptera</taxon>
        <taxon>Endopterygota</taxon>
        <taxon>Coleoptera</taxon>
        <taxon>Polyphaga</taxon>
        <taxon>Cucujiformia</taxon>
        <taxon>Tenebrionidae</taxon>
        <taxon>Zophobas</taxon>
    </lineage>
</organism>
<dbReference type="AlphaFoldDB" id="A0AA38I4I6"/>
<protein>
    <recommendedName>
        <fullName evidence="3">Tc3 transposase DNA binding domain-containing protein</fullName>
    </recommendedName>
</protein>
<gene>
    <name evidence="1" type="ORF">Zmor_024171</name>
</gene>
<dbReference type="InterPro" id="IPR036397">
    <property type="entry name" value="RNaseH_sf"/>
</dbReference>
<keyword evidence="2" id="KW-1185">Reference proteome</keyword>
<evidence type="ECO:0000313" key="2">
    <source>
        <dbReference type="Proteomes" id="UP001168821"/>
    </source>
</evidence>
<dbReference type="Gene3D" id="3.30.420.10">
    <property type="entry name" value="Ribonuclease H-like superfamily/Ribonuclease H"/>
    <property type="match status" value="1"/>
</dbReference>
<dbReference type="GO" id="GO:0003676">
    <property type="term" value="F:nucleic acid binding"/>
    <property type="evidence" value="ECO:0007669"/>
    <property type="project" value="InterPro"/>
</dbReference>
<evidence type="ECO:0000313" key="1">
    <source>
        <dbReference type="EMBL" id="KAJ3646589.1"/>
    </source>
</evidence>